<gene>
    <name evidence="8" type="ORF">GCM10022242_22930</name>
</gene>
<dbReference type="InterPro" id="IPR036259">
    <property type="entry name" value="MFS_trans_sf"/>
</dbReference>
<feature type="transmembrane region" description="Helical" evidence="7">
    <location>
        <begin position="288"/>
        <end position="306"/>
    </location>
</feature>
<feature type="transmembrane region" description="Helical" evidence="7">
    <location>
        <begin position="256"/>
        <end position="276"/>
    </location>
</feature>
<dbReference type="Gene3D" id="1.20.1250.20">
    <property type="entry name" value="MFS general substrate transporter like domains"/>
    <property type="match status" value="1"/>
</dbReference>
<keyword evidence="6 7" id="KW-0472">Membrane</keyword>
<name>A0ABP7IKP7_9ACTN</name>
<feature type="transmembrane region" description="Helical" evidence="7">
    <location>
        <begin position="23"/>
        <end position="43"/>
    </location>
</feature>
<dbReference type="CDD" id="cd06173">
    <property type="entry name" value="MFS_MefA_like"/>
    <property type="match status" value="1"/>
</dbReference>
<keyword evidence="9" id="KW-1185">Reference proteome</keyword>
<comment type="caution">
    <text evidence="8">The sequence shown here is derived from an EMBL/GenBank/DDBJ whole genome shotgun (WGS) entry which is preliminary data.</text>
</comment>
<dbReference type="EMBL" id="BAABAH010000007">
    <property type="protein sequence ID" value="GAA3820657.1"/>
    <property type="molecule type" value="Genomic_DNA"/>
</dbReference>
<feature type="transmembrane region" description="Helical" evidence="7">
    <location>
        <begin position="180"/>
        <end position="198"/>
    </location>
</feature>
<dbReference type="Proteomes" id="UP001501821">
    <property type="component" value="Unassembled WGS sequence"/>
</dbReference>
<keyword evidence="3" id="KW-1003">Cell membrane</keyword>
<evidence type="ECO:0000256" key="7">
    <source>
        <dbReference type="SAM" id="Phobius"/>
    </source>
</evidence>
<dbReference type="PRINTS" id="PR01988">
    <property type="entry name" value="EXPORTERBACE"/>
</dbReference>
<evidence type="ECO:0000313" key="9">
    <source>
        <dbReference type="Proteomes" id="UP001501821"/>
    </source>
</evidence>
<dbReference type="InterPro" id="IPR022324">
    <property type="entry name" value="Bacilysin_exporter_BacE_put"/>
</dbReference>
<evidence type="ECO:0000313" key="8">
    <source>
        <dbReference type="EMBL" id="GAA3820657.1"/>
    </source>
</evidence>
<protein>
    <submittedName>
        <fullName evidence="8">MFS transporter</fullName>
    </submittedName>
</protein>
<dbReference type="Pfam" id="PF05977">
    <property type="entry name" value="MFS_3"/>
    <property type="match status" value="1"/>
</dbReference>
<feature type="transmembrane region" description="Helical" evidence="7">
    <location>
        <begin position="350"/>
        <end position="370"/>
    </location>
</feature>
<accession>A0ABP7IKP7</accession>
<dbReference type="RefSeq" id="WP_344775468.1">
    <property type="nucleotide sequence ID" value="NZ_BAABAH010000007.1"/>
</dbReference>
<proteinExistence type="predicted"/>
<feature type="transmembrane region" description="Helical" evidence="7">
    <location>
        <begin position="83"/>
        <end position="104"/>
    </location>
</feature>
<keyword evidence="5 7" id="KW-1133">Transmembrane helix</keyword>
<reference evidence="9" key="1">
    <citation type="journal article" date="2019" name="Int. J. Syst. Evol. Microbiol.">
        <title>The Global Catalogue of Microorganisms (GCM) 10K type strain sequencing project: providing services to taxonomists for standard genome sequencing and annotation.</title>
        <authorList>
            <consortium name="The Broad Institute Genomics Platform"/>
            <consortium name="The Broad Institute Genome Sequencing Center for Infectious Disease"/>
            <person name="Wu L."/>
            <person name="Ma J."/>
        </authorList>
    </citation>
    <scope>NUCLEOTIDE SEQUENCE [LARGE SCALE GENOMIC DNA]</scope>
    <source>
        <strain evidence="9">JCM 16953</strain>
    </source>
</reference>
<dbReference type="SUPFAM" id="SSF103473">
    <property type="entry name" value="MFS general substrate transporter"/>
    <property type="match status" value="1"/>
</dbReference>
<feature type="transmembrane region" description="Helical" evidence="7">
    <location>
        <begin position="49"/>
        <end position="71"/>
    </location>
</feature>
<dbReference type="PANTHER" id="PTHR23513">
    <property type="entry name" value="INTEGRAL MEMBRANE EFFLUX PROTEIN-RELATED"/>
    <property type="match status" value="1"/>
</dbReference>
<dbReference type="PANTHER" id="PTHR23513:SF11">
    <property type="entry name" value="STAPHYLOFERRIN A TRANSPORTER"/>
    <property type="match status" value="1"/>
</dbReference>
<evidence type="ECO:0000256" key="5">
    <source>
        <dbReference type="ARBA" id="ARBA00022989"/>
    </source>
</evidence>
<comment type="subcellular location">
    <subcellularLocation>
        <location evidence="1">Cell membrane</location>
        <topology evidence="1">Multi-pass membrane protein</topology>
    </subcellularLocation>
</comment>
<evidence type="ECO:0000256" key="3">
    <source>
        <dbReference type="ARBA" id="ARBA00022475"/>
    </source>
</evidence>
<evidence type="ECO:0000256" key="2">
    <source>
        <dbReference type="ARBA" id="ARBA00022448"/>
    </source>
</evidence>
<evidence type="ECO:0000256" key="6">
    <source>
        <dbReference type="ARBA" id="ARBA00023136"/>
    </source>
</evidence>
<feature type="transmembrane region" description="Helical" evidence="7">
    <location>
        <begin position="156"/>
        <end position="174"/>
    </location>
</feature>
<dbReference type="InterPro" id="IPR010290">
    <property type="entry name" value="TM_effector"/>
</dbReference>
<evidence type="ECO:0000256" key="4">
    <source>
        <dbReference type="ARBA" id="ARBA00022692"/>
    </source>
</evidence>
<keyword evidence="2" id="KW-0813">Transport</keyword>
<feature type="transmembrane region" description="Helical" evidence="7">
    <location>
        <begin position="376"/>
        <end position="397"/>
    </location>
</feature>
<feature type="transmembrane region" description="Helical" evidence="7">
    <location>
        <begin position="312"/>
        <end position="329"/>
    </location>
</feature>
<feature type="transmembrane region" description="Helical" evidence="7">
    <location>
        <begin position="219"/>
        <end position="244"/>
    </location>
</feature>
<evidence type="ECO:0000256" key="1">
    <source>
        <dbReference type="ARBA" id="ARBA00004651"/>
    </source>
</evidence>
<feature type="transmembrane region" description="Helical" evidence="7">
    <location>
        <begin position="110"/>
        <end position="135"/>
    </location>
</feature>
<sequence>MPARWNLAPLSGRPFRWFFLGEVVNSAGSSMSGVALAFAVLGISDSASALGWVLAAWTVPMVGFMLLGGAVSDRLPRALVLRGCNLVQALVQATTAVLVLTGTAQIWELAVLQFVAGTVFAVSYPAFHGMVPVLVPEPDRKAAYLLMGQSESALRIIGPALSGVLVATVGPGWALAADAATYAVAAGFLTAVSLPLGLRPDRKPSVIGDFAAGWSFARHLGWVIPVASCSLVFNALVSGAIGVLGPSIAEGTIGSSGWGLARAAEALGIFVAAMFLGRVHIGRPLRACVLGFTCTGAPMLVLGTWVETPVLAAGFLVSGIGLAVLNLAWSMTVQQKVPEEMLSRVMSIDGFFSFVAMPIGQLAAGPLALAFGARDVELGCVVVCVVVGVAGATRPVIRNVTLARTSGGEAALAD</sequence>
<organism evidence="8 9">
    <name type="scientific">Nocardioides panacisoli</name>
    <dbReference type="NCBI Taxonomy" id="627624"/>
    <lineage>
        <taxon>Bacteria</taxon>
        <taxon>Bacillati</taxon>
        <taxon>Actinomycetota</taxon>
        <taxon>Actinomycetes</taxon>
        <taxon>Propionibacteriales</taxon>
        <taxon>Nocardioidaceae</taxon>
        <taxon>Nocardioides</taxon>
    </lineage>
</organism>
<keyword evidence="4 7" id="KW-0812">Transmembrane</keyword>